<keyword evidence="8" id="KW-1185">Reference proteome</keyword>
<dbReference type="GO" id="GO:0042026">
    <property type="term" value="P:protein refolding"/>
    <property type="evidence" value="ECO:0007669"/>
    <property type="project" value="TreeGrafter"/>
</dbReference>
<dbReference type="AlphaFoldDB" id="A0A8J7TDU8"/>
<sequence>MLCSHVFQPAVSPLVDFHWPVRSLWPQTRPLFHQLEQDMLRQMQEMRSGLDLMDQLYQGIFKETERAAQGPTLTGVQPVSYKVENEGERFALTLDTEDFSPEELCVKQVGRKLQVSGKQEKKQEDGKGSYSYRCQQFRQDFVLPEGVNADAVTCSLRDGRLQIQAPRVALPGEGERILPIDSSPAVKTQLAKSSELDSSTAGTHNHQEKEDSAKDRRQ</sequence>
<evidence type="ECO:0000259" key="5">
    <source>
        <dbReference type="PROSITE" id="PS01031"/>
    </source>
</evidence>
<feature type="non-terminal residue" evidence="7">
    <location>
        <position position="218"/>
    </location>
</feature>
<dbReference type="CDD" id="cd06481">
    <property type="entry name" value="ACD_HspB9_like"/>
    <property type="match status" value="1"/>
</dbReference>
<comment type="similarity">
    <text evidence="2 3">Belongs to the small heat shock protein (HSP20) family.</text>
</comment>
<organism evidence="7 8">
    <name type="scientific">Atractosteus spatula</name>
    <name type="common">Alligator gar</name>
    <name type="synonym">Lepisosteus spatula</name>
    <dbReference type="NCBI Taxonomy" id="7917"/>
    <lineage>
        <taxon>Eukaryota</taxon>
        <taxon>Metazoa</taxon>
        <taxon>Chordata</taxon>
        <taxon>Craniata</taxon>
        <taxon>Vertebrata</taxon>
        <taxon>Euteleostomi</taxon>
        <taxon>Actinopterygii</taxon>
        <taxon>Neopterygii</taxon>
        <taxon>Holostei</taxon>
        <taxon>Semionotiformes</taxon>
        <taxon>Lepisosteidae</taxon>
        <taxon>Atractosteus</taxon>
    </lineage>
</organism>
<dbReference type="Proteomes" id="UP000736164">
    <property type="component" value="Unassembled WGS sequence"/>
</dbReference>
<protein>
    <submittedName>
        <fullName evidence="7">HSPBB protein</fullName>
    </submittedName>
</protein>
<comment type="caution">
    <text evidence="7">The sequence shown here is derived from an EMBL/GenBank/DDBJ whole genome shotgun (WGS) entry which is preliminary data.</text>
</comment>
<gene>
    <name evidence="7" type="primary">Hspb11_1</name>
    <name evidence="6" type="synonym">Hspb11_2</name>
    <name evidence="7" type="ORF">GTO95_0004818</name>
    <name evidence="6" type="ORF">GTO95_0004819</name>
</gene>
<proteinExistence type="inferred from homology"/>
<evidence type="ECO:0000256" key="3">
    <source>
        <dbReference type="RuleBase" id="RU003616"/>
    </source>
</evidence>
<dbReference type="GO" id="GO:0005634">
    <property type="term" value="C:nucleus"/>
    <property type="evidence" value="ECO:0007669"/>
    <property type="project" value="TreeGrafter"/>
</dbReference>
<accession>A0A8J7TDU8</accession>
<dbReference type="PROSITE" id="PS01031">
    <property type="entry name" value="SHSP"/>
    <property type="match status" value="1"/>
</dbReference>
<dbReference type="PANTHER" id="PTHR45640">
    <property type="entry name" value="HEAT SHOCK PROTEIN HSP-12.2-RELATED"/>
    <property type="match status" value="1"/>
</dbReference>
<keyword evidence="1" id="KW-0346">Stress response</keyword>
<dbReference type="EMBL" id="JAAWVO010043669">
    <property type="protein sequence ID" value="MBN3319255.1"/>
    <property type="molecule type" value="Genomic_DNA"/>
</dbReference>
<dbReference type="InterPro" id="IPR001436">
    <property type="entry name" value="Alpha-crystallin/sHSP_animal"/>
</dbReference>
<dbReference type="InterPro" id="IPR002068">
    <property type="entry name" value="A-crystallin/Hsp20_dom"/>
</dbReference>
<dbReference type="Pfam" id="PF00011">
    <property type="entry name" value="HSP20"/>
    <property type="match status" value="1"/>
</dbReference>
<evidence type="ECO:0000313" key="6">
    <source>
        <dbReference type="EMBL" id="MBN3319255.1"/>
    </source>
</evidence>
<dbReference type="InterPro" id="IPR008978">
    <property type="entry name" value="HSP20-like_chaperone"/>
</dbReference>
<evidence type="ECO:0000256" key="1">
    <source>
        <dbReference type="ARBA" id="ARBA00023016"/>
    </source>
</evidence>
<evidence type="ECO:0000313" key="7">
    <source>
        <dbReference type="EMBL" id="MBN3319256.1"/>
    </source>
</evidence>
<feature type="compositionally biased region" description="Polar residues" evidence="4">
    <location>
        <begin position="190"/>
        <end position="204"/>
    </location>
</feature>
<feature type="domain" description="SHSP" evidence="5">
    <location>
        <begin position="70"/>
        <end position="183"/>
    </location>
</feature>
<dbReference type="SUPFAM" id="SSF49764">
    <property type="entry name" value="HSP20-like chaperones"/>
    <property type="match status" value="1"/>
</dbReference>
<dbReference type="GO" id="GO:0005737">
    <property type="term" value="C:cytoplasm"/>
    <property type="evidence" value="ECO:0007669"/>
    <property type="project" value="TreeGrafter"/>
</dbReference>
<dbReference type="GO" id="GO:0051082">
    <property type="term" value="F:unfolded protein binding"/>
    <property type="evidence" value="ECO:0007669"/>
    <property type="project" value="TreeGrafter"/>
</dbReference>
<dbReference type="EMBL" id="JAAWVO010043669">
    <property type="protein sequence ID" value="MBN3319256.1"/>
    <property type="molecule type" value="Genomic_DNA"/>
</dbReference>
<dbReference type="PANTHER" id="PTHR45640:SF2">
    <property type="entry name" value="HEAT SHOCK PROTEIN BETA-11-RELATED"/>
    <property type="match status" value="1"/>
</dbReference>
<reference evidence="7" key="1">
    <citation type="journal article" date="2021" name="Cell">
        <title>Tracing the genetic footprints of vertebrate landing in non-teleost ray-finned fishes.</title>
        <authorList>
            <person name="Bi X."/>
            <person name="Wang K."/>
            <person name="Yang L."/>
            <person name="Pan H."/>
            <person name="Jiang H."/>
            <person name="Wei Q."/>
            <person name="Fang M."/>
            <person name="Yu H."/>
            <person name="Zhu C."/>
            <person name="Cai Y."/>
            <person name="He Y."/>
            <person name="Gan X."/>
            <person name="Zeng H."/>
            <person name="Yu D."/>
            <person name="Zhu Y."/>
            <person name="Jiang H."/>
            <person name="Qiu Q."/>
            <person name="Yang H."/>
            <person name="Zhang Y.E."/>
            <person name="Wang W."/>
            <person name="Zhu M."/>
            <person name="He S."/>
            <person name="Zhang G."/>
        </authorList>
    </citation>
    <scope>NUCLEOTIDE SEQUENCE</scope>
    <source>
        <strain evidence="7">Allg_001</strain>
    </source>
</reference>
<name>A0A8J7TDU8_ATRSP</name>
<feature type="region of interest" description="Disordered" evidence="4">
    <location>
        <begin position="174"/>
        <end position="218"/>
    </location>
</feature>
<feature type="compositionally biased region" description="Basic and acidic residues" evidence="4">
    <location>
        <begin position="205"/>
        <end position="218"/>
    </location>
</feature>
<evidence type="ECO:0000256" key="4">
    <source>
        <dbReference type="SAM" id="MobiDB-lite"/>
    </source>
</evidence>
<feature type="non-terminal residue" evidence="7">
    <location>
        <position position="1"/>
    </location>
</feature>
<dbReference type="GO" id="GO:0009408">
    <property type="term" value="P:response to heat"/>
    <property type="evidence" value="ECO:0007669"/>
    <property type="project" value="TreeGrafter"/>
</dbReference>
<evidence type="ECO:0000256" key="2">
    <source>
        <dbReference type="PROSITE-ProRule" id="PRU00285"/>
    </source>
</evidence>
<evidence type="ECO:0000313" key="8">
    <source>
        <dbReference type="Proteomes" id="UP000736164"/>
    </source>
</evidence>
<dbReference type="Gene3D" id="2.60.40.790">
    <property type="match status" value="1"/>
</dbReference>